<dbReference type="CDD" id="cd01822">
    <property type="entry name" value="Lysophospholipase_L1_like"/>
    <property type="match status" value="1"/>
</dbReference>
<keyword evidence="3" id="KW-1185">Reference proteome</keyword>
<evidence type="ECO:0000259" key="1">
    <source>
        <dbReference type="Pfam" id="PF13472"/>
    </source>
</evidence>
<protein>
    <submittedName>
        <fullName evidence="2">Lysophospholipase L1-like esterase</fullName>
    </submittedName>
</protein>
<evidence type="ECO:0000313" key="3">
    <source>
        <dbReference type="Proteomes" id="UP000011721"/>
    </source>
</evidence>
<gene>
    <name evidence="2" type="ordered locus">UWK_00352</name>
</gene>
<dbReference type="Pfam" id="PF13472">
    <property type="entry name" value="Lipase_GDSL_2"/>
    <property type="match status" value="1"/>
</dbReference>
<dbReference type="RefSeq" id="WP_015402635.1">
    <property type="nucleotide sequence ID" value="NC_020304.1"/>
</dbReference>
<dbReference type="PANTHER" id="PTHR30383">
    <property type="entry name" value="THIOESTERASE 1/PROTEASE 1/LYSOPHOSPHOLIPASE L1"/>
    <property type="match status" value="1"/>
</dbReference>
<dbReference type="STRING" id="1167006.UWK_00352"/>
<name>M1P5I2_DESSD</name>
<dbReference type="EMBL" id="CP003985">
    <property type="protein sequence ID" value="AGF76937.1"/>
    <property type="molecule type" value="Genomic_DNA"/>
</dbReference>
<dbReference type="OrthoDB" id="9786188at2"/>
<dbReference type="InterPro" id="IPR051532">
    <property type="entry name" value="Ester_Hydrolysis_Enzymes"/>
</dbReference>
<dbReference type="PATRIC" id="fig|1167006.5.peg.397"/>
<dbReference type="Proteomes" id="UP000011721">
    <property type="component" value="Chromosome"/>
</dbReference>
<dbReference type="HOGENOM" id="CLU_051180_1_0_7"/>
<dbReference type="InterPro" id="IPR036514">
    <property type="entry name" value="SGNH_hydro_sf"/>
</dbReference>
<dbReference type="InterPro" id="IPR013830">
    <property type="entry name" value="SGNH_hydro"/>
</dbReference>
<dbReference type="KEGG" id="dsf:UWK_00352"/>
<accession>M1P5I2</accession>
<proteinExistence type="predicted"/>
<evidence type="ECO:0000313" key="2">
    <source>
        <dbReference type="EMBL" id="AGF76937.1"/>
    </source>
</evidence>
<dbReference type="PANTHER" id="PTHR30383:SF24">
    <property type="entry name" value="THIOESTERASE 1_PROTEASE 1_LYSOPHOSPHOLIPASE L1"/>
    <property type="match status" value="1"/>
</dbReference>
<feature type="domain" description="SGNH hydrolase-type esterase" evidence="1">
    <location>
        <begin position="53"/>
        <end position="214"/>
    </location>
</feature>
<dbReference type="AlphaFoldDB" id="M1P5I2"/>
<dbReference type="GO" id="GO:0004622">
    <property type="term" value="F:phosphatidylcholine lysophospholipase activity"/>
    <property type="evidence" value="ECO:0007669"/>
    <property type="project" value="TreeGrafter"/>
</dbReference>
<reference evidence="3" key="1">
    <citation type="journal article" date="2013" name="Stand. Genomic Sci.">
        <title>Complete genome sequence of Desulfocapsa sulfexigens, a marine deltaproteobacterium specialized in disproportionating inorganic sulfur compounds.</title>
        <authorList>
            <person name="Finster K.W."/>
            <person name="Kjeldsen K.U."/>
            <person name="Kube M."/>
            <person name="Reinhardt R."/>
            <person name="Mussmann M."/>
            <person name="Amann R."/>
            <person name="Schreiber L."/>
        </authorList>
    </citation>
    <scope>NUCLEOTIDE SEQUENCE [LARGE SCALE GENOMIC DNA]</scope>
    <source>
        <strain evidence="3">DSM 10523 / SB164P1</strain>
    </source>
</reference>
<dbReference type="Gene3D" id="3.40.50.1110">
    <property type="entry name" value="SGNH hydrolase"/>
    <property type="match status" value="1"/>
</dbReference>
<organism evidence="2 3">
    <name type="scientific">Desulfocapsa sulfexigens (strain DSM 10523 / SB164P1)</name>
    <dbReference type="NCBI Taxonomy" id="1167006"/>
    <lineage>
        <taxon>Bacteria</taxon>
        <taxon>Pseudomonadati</taxon>
        <taxon>Thermodesulfobacteriota</taxon>
        <taxon>Desulfobulbia</taxon>
        <taxon>Desulfobulbales</taxon>
        <taxon>Desulfocapsaceae</taxon>
        <taxon>Desulfocapsa</taxon>
    </lineage>
</organism>
<dbReference type="SUPFAM" id="SSF52266">
    <property type="entry name" value="SGNH hydrolase"/>
    <property type="match status" value="1"/>
</dbReference>
<dbReference type="eggNOG" id="COG2755">
    <property type="taxonomic scope" value="Bacteria"/>
</dbReference>
<sequence length="236" mass="25848">MKKIRLKYKAGNIFGMIFWLFCVFLLLGCDQQENPTDTGKPAVVVRYKGTIIAVGDSLTAGLGVMEEDAWPAIMEKKLHRGGYHWQVINAGISGETSSGALSRMQWIVAQKPEIVILETGANDGFRGIPPVVVRQNISKAVQILQEADITVLLAGMQIVQNLGADYTREFAEIYPSVAHEQGCLLIPFFLQQVAGEAALNQADTIHPNEKGHAIIAETVYPFVKQAIGELSQQAKK</sequence>
<dbReference type="PROSITE" id="PS51257">
    <property type="entry name" value="PROKAR_LIPOPROTEIN"/>
    <property type="match status" value="1"/>
</dbReference>